<dbReference type="SUPFAM" id="SSF48230">
    <property type="entry name" value="Chondroitin AC/alginate lyase"/>
    <property type="match status" value="1"/>
</dbReference>
<keyword evidence="2" id="KW-0456">Lyase</keyword>
<dbReference type="InterPro" id="IPR008929">
    <property type="entry name" value="Chondroitin_lyas"/>
</dbReference>
<dbReference type="OrthoDB" id="63533at2759"/>
<dbReference type="Gene3D" id="1.50.10.100">
    <property type="entry name" value="Chondroitin AC/alginate lyase"/>
    <property type="match status" value="1"/>
</dbReference>
<feature type="region of interest" description="Disordered" evidence="3">
    <location>
        <begin position="430"/>
        <end position="450"/>
    </location>
</feature>
<evidence type="ECO:0000313" key="6">
    <source>
        <dbReference type="EMBL" id="KAF5325510.1"/>
    </source>
</evidence>
<evidence type="ECO:0000256" key="2">
    <source>
        <dbReference type="ARBA" id="ARBA00023239"/>
    </source>
</evidence>
<dbReference type="InterPro" id="IPR008397">
    <property type="entry name" value="Alginate_lyase_dom"/>
</dbReference>
<name>A0A8H5F6E5_9AGAR</name>
<evidence type="ECO:0000256" key="4">
    <source>
        <dbReference type="SAM" id="SignalP"/>
    </source>
</evidence>
<dbReference type="GO" id="GO:0016829">
    <property type="term" value="F:lyase activity"/>
    <property type="evidence" value="ECO:0007669"/>
    <property type="project" value="UniProtKB-KW"/>
</dbReference>
<protein>
    <recommendedName>
        <fullName evidence="5">Alginate lyase domain-containing protein</fullName>
    </recommendedName>
</protein>
<gene>
    <name evidence="6" type="ORF">D9619_009942</name>
</gene>
<dbReference type="EMBL" id="JAACJJ010000015">
    <property type="protein sequence ID" value="KAF5325510.1"/>
    <property type="molecule type" value="Genomic_DNA"/>
</dbReference>
<proteinExistence type="predicted"/>
<evidence type="ECO:0000259" key="5">
    <source>
        <dbReference type="Pfam" id="PF05426"/>
    </source>
</evidence>
<dbReference type="Proteomes" id="UP000567179">
    <property type="component" value="Unassembled WGS sequence"/>
</dbReference>
<feature type="chain" id="PRO_5034053644" description="Alginate lyase domain-containing protein" evidence="4">
    <location>
        <begin position="23"/>
        <end position="472"/>
    </location>
</feature>
<reference evidence="6 7" key="1">
    <citation type="journal article" date="2020" name="ISME J.">
        <title>Uncovering the hidden diversity of litter-decomposition mechanisms in mushroom-forming fungi.</title>
        <authorList>
            <person name="Floudas D."/>
            <person name="Bentzer J."/>
            <person name="Ahren D."/>
            <person name="Johansson T."/>
            <person name="Persson P."/>
            <person name="Tunlid A."/>
        </authorList>
    </citation>
    <scope>NUCLEOTIDE SEQUENCE [LARGE SCALE GENOMIC DNA]</scope>
    <source>
        <strain evidence="6 7">CBS 101986</strain>
    </source>
</reference>
<keyword evidence="7" id="KW-1185">Reference proteome</keyword>
<dbReference type="Pfam" id="PF05426">
    <property type="entry name" value="Alginate_lyase"/>
    <property type="match status" value="1"/>
</dbReference>
<evidence type="ECO:0000313" key="7">
    <source>
        <dbReference type="Proteomes" id="UP000567179"/>
    </source>
</evidence>
<sequence>MAPTFFTFLPLLVPLLSSVALSQEIAPRVVYANDFIDPDFILAGNFGPYTQRAQASIISWAEASALDGPWSVMNKTIEPPSGDRHDYLSWAPYTWPNCTGIPNADKLTPQQIWTTCPYITKDGQFNPDRLLVNDTGHFGAMAETVLYNTIAWTLNTTQKETYESTAVRFLRTWFLDPETAMNPNLNYAQMIRGPNSTIGAHTGVLDLKCMAKVASAVLMLRKGGSKAWTSDLDSKMISWSAKQANWLETADIALQERATGNNHGTYYFNQLASLKLITNDVKGALNTTNAYFNGIYMNQIVAGGEQPEEASRTHPYHYRNYNLAAMFVNARISAYASGSKDIYSKPTKQGATIHDAVNLAMAQSPAKTDEENYLPEMYPNVASAASIYGDADGKYLAFMKSTFGPDYISQPFILWNAPFASGEASGQISSTASTGASKPTTSNHVSSAFSPSTDSMNTFLVTLSVFLLSYLF</sequence>
<evidence type="ECO:0000256" key="3">
    <source>
        <dbReference type="SAM" id="MobiDB-lite"/>
    </source>
</evidence>
<comment type="caution">
    <text evidence="6">The sequence shown here is derived from an EMBL/GenBank/DDBJ whole genome shotgun (WGS) entry which is preliminary data.</text>
</comment>
<keyword evidence="1 4" id="KW-0732">Signal</keyword>
<feature type="domain" description="Alginate lyase" evidence="5">
    <location>
        <begin position="71"/>
        <end position="363"/>
    </location>
</feature>
<feature type="signal peptide" evidence="4">
    <location>
        <begin position="1"/>
        <end position="22"/>
    </location>
</feature>
<dbReference type="GO" id="GO:0042597">
    <property type="term" value="C:periplasmic space"/>
    <property type="evidence" value="ECO:0007669"/>
    <property type="project" value="InterPro"/>
</dbReference>
<organism evidence="6 7">
    <name type="scientific">Psilocybe cf. subviscida</name>
    <dbReference type="NCBI Taxonomy" id="2480587"/>
    <lineage>
        <taxon>Eukaryota</taxon>
        <taxon>Fungi</taxon>
        <taxon>Dikarya</taxon>
        <taxon>Basidiomycota</taxon>
        <taxon>Agaricomycotina</taxon>
        <taxon>Agaricomycetes</taxon>
        <taxon>Agaricomycetidae</taxon>
        <taxon>Agaricales</taxon>
        <taxon>Agaricineae</taxon>
        <taxon>Strophariaceae</taxon>
        <taxon>Psilocybe</taxon>
    </lineage>
</organism>
<evidence type="ECO:0000256" key="1">
    <source>
        <dbReference type="ARBA" id="ARBA00022729"/>
    </source>
</evidence>
<dbReference type="AlphaFoldDB" id="A0A8H5F6E5"/>
<accession>A0A8H5F6E5</accession>